<evidence type="ECO:0000313" key="5">
    <source>
        <dbReference type="EMBL" id="KGE20183.1"/>
    </source>
</evidence>
<name>A0A098MDP7_9BACL</name>
<feature type="domain" description="Response regulatory" evidence="4">
    <location>
        <begin position="2"/>
        <end position="128"/>
    </location>
</feature>
<dbReference type="RefSeq" id="WP_036652179.1">
    <property type="nucleotide sequence ID" value="NZ_JQCR01000002.1"/>
</dbReference>
<keyword evidence="6" id="KW-1185">Reference proteome</keyword>
<evidence type="ECO:0000256" key="3">
    <source>
        <dbReference type="PROSITE-ProRule" id="PRU00169"/>
    </source>
</evidence>
<keyword evidence="2" id="KW-0902">Two-component regulatory system</keyword>
<evidence type="ECO:0000256" key="2">
    <source>
        <dbReference type="ARBA" id="ARBA00023012"/>
    </source>
</evidence>
<dbReference type="EMBL" id="JQCR01000002">
    <property type="protein sequence ID" value="KGE20183.1"/>
    <property type="molecule type" value="Genomic_DNA"/>
</dbReference>
<evidence type="ECO:0000259" key="4">
    <source>
        <dbReference type="PROSITE" id="PS50110"/>
    </source>
</evidence>
<dbReference type="SMART" id="SM00448">
    <property type="entry name" value="REC"/>
    <property type="match status" value="1"/>
</dbReference>
<accession>A0A098MDP7</accession>
<protein>
    <submittedName>
        <fullName evidence="5">Histidine kinase</fullName>
    </submittedName>
</protein>
<dbReference type="eggNOG" id="COG0745">
    <property type="taxonomic scope" value="Bacteria"/>
</dbReference>
<keyword evidence="1 3" id="KW-0597">Phosphoprotein</keyword>
<gene>
    <name evidence="5" type="ORF">PWYN_13215</name>
</gene>
<dbReference type="Proteomes" id="UP000029734">
    <property type="component" value="Unassembled WGS sequence"/>
</dbReference>
<dbReference type="PANTHER" id="PTHR45339:SF1">
    <property type="entry name" value="HYBRID SIGNAL TRANSDUCTION HISTIDINE KINASE J"/>
    <property type="match status" value="1"/>
</dbReference>
<dbReference type="GO" id="GO:0016301">
    <property type="term" value="F:kinase activity"/>
    <property type="evidence" value="ECO:0007669"/>
    <property type="project" value="UniProtKB-KW"/>
</dbReference>
<dbReference type="CDD" id="cd17546">
    <property type="entry name" value="REC_hyHK_CKI1_RcsC-like"/>
    <property type="match status" value="1"/>
</dbReference>
<sequence length="130" mass="14530">MKILIAEDDLVSRKFLSKFLAPYGEVDTVVDGLEALDAYLLSLKDNAPYDLLCLDIMMPRVDGVKVLKAIRDYEAQKGVSPEKRLKVIMTTALAEADNVKQSFEYGCEAYAAKPINTDKFIQVLRELGLI</sequence>
<dbReference type="PROSITE" id="PS50110">
    <property type="entry name" value="RESPONSE_REGULATORY"/>
    <property type="match status" value="1"/>
</dbReference>
<dbReference type="Gene3D" id="3.40.50.2300">
    <property type="match status" value="1"/>
</dbReference>
<dbReference type="SUPFAM" id="SSF52172">
    <property type="entry name" value="CheY-like"/>
    <property type="match status" value="1"/>
</dbReference>
<reference evidence="5 6" key="2">
    <citation type="submission" date="2014-10" db="EMBL/GenBank/DDBJ databases">
        <title>Comparative genomics of the Paenibacillus odorifer group.</title>
        <authorList>
            <person name="Tsai Y.-C."/>
            <person name="Martin N."/>
            <person name="Korlach J."/>
            <person name="Wiedmann M."/>
        </authorList>
    </citation>
    <scope>NUCLEOTIDE SEQUENCE [LARGE SCALE GENOMIC DNA]</scope>
    <source>
        <strain evidence="5 6">DSM 18334</strain>
    </source>
</reference>
<evidence type="ECO:0000256" key="1">
    <source>
        <dbReference type="ARBA" id="ARBA00022553"/>
    </source>
</evidence>
<keyword evidence="5" id="KW-0808">Transferase</keyword>
<evidence type="ECO:0000313" key="6">
    <source>
        <dbReference type="Proteomes" id="UP000029734"/>
    </source>
</evidence>
<organism evidence="5 6">
    <name type="scientific">Paenibacillus wynnii</name>
    <dbReference type="NCBI Taxonomy" id="268407"/>
    <lineage>
        <taxon>Bacteria</taxon>
        <taxon>Bacillati</taxon>
        <taxon>Bacillota</taxon>
        <taxon>Bacilli</taxon>
        <taxon>Bacillales</taxon>
        <taxon>Paenibacillaceae</taxon>
        <taxon>Paenibacillus</taxon>
    </lineage>
</organism>
<dbReference type="GO" id="GO:0000160">
    <property type="term" value="P:phosphorelay signal transduction system"/>
    <property type="evidence" value="ECO:0007669"/>
    <property type="project" value="UniProtKB-KW"/>
</dbReference>
<keyword evidence="5" id="KW-0418">Kinase</keyword>
<comment type="caution">
    <text evidence="5">The sequence shown here is derived from an EMBL/GenBank/DDBJ whole genome shotgun (WGS) entry which is preliminary data.</text>
</comment>
<feature type="modified residue" description="4-aspartylphosphate" evidence="3">
    <location>
        <position position="55"/>
    </location>
</feature>
<proteinExistence type="predicted"/>
<dbReference type="InterPro" id="IPR001789">
    <property type="entry name" value="Sig_transdc_resp-reg_receiver"/>
</dbReference>
<dbReference type="AlphaFoldDB" id="A0A098MDP7"/>
<reference evidence="5 6" key="1">
    <citation type="submission" date="2014-08" db="EMBL/GenBank/DDBJ databases">
        <authorList>
            <person name="den Bakker H.C."/>
        </authorList>
    </citation>
    <scope>NUCLEOTIDE SEQUENCE [LARGE SCALE GENOMIC DNA]</scope>
    <source>
        <strain evidence="5 6">DSM 18334</strain>
    </source>
</reference>
<dbReference type="PANTHER" id="PTHR45339">
    <property type="entry name" value="HYBRID SIGNAL TRANSDUCTION HISTIDINE KINASE J"/>
    <property type="match status" value="1"/>
</dbReference>
<dbReference type="STRING" id="268407.PWYN_13215"/>
<dbReference type="InterPro" id="IPR011006">
    <property type="entry name" value="CheY-like_superfamily"/>
</dbReference>
<dbReference type="Pfam" id="PF00072">
    <property type="entry name" value="Response_reg"/>
    <property type="match status" value="1"/>
</dbReference>
<dbReference type="OrthoDB" id="9797769at2"/>